<dbReference type="InterPro" id="IPR038614">
    <property type="entry name" value="GK_N_sf"/>
</dbReference>
<dbReference type="Pfam" id="PF13660">
    <property type="entry name" value="DUF4147"/>
    <property type="match status" value="1"/>
</dbReference>
<feature type="domain" description="MOFRL-associated" evidence="2">
    <location>
        <begin position="20"/>
        <end position="246"/>
    </location>
</feature>
<dbReference type="InterPro" id="IPR039760">
    <property type="entry name" value="MOFRL_protein"/>
</dbReference>
<protein>
    <recommendedName>
        <fullName evidence="5">Glycerate kinase</fullName>
    </recommendedName>
</protein>
<proteinExistence type="predicted"/>
<evidence type="ECO:0000313" key="4">
    <source>
        <dbReference type="Proteomes" id="UP000178815"/>
    </source>
</evidence>
<dbReference type="Pfam" id="PF05161">
    <property type="entry name" value="MOFRL"/>
    <property type="match status" value="1"/>
</dbReference>
<dbReference type="Proteomes" id="UP000178815">
    <property type="component" value="Unassembled WGS sequence"/>
</dbReference>
<organism evidence="3 4">
    <name type="scientific">Candidatus Kaiserbacteria bacterium RIFCSPHIGHO2_01_FULL_53_31</name>
    <dbReference type="NCBI Taxonomy" id="1798481"/>
    <lineage>
        <taxon>Bacteria</taxon>
        <taxon>Candidatus Kaiseribacteriota</taxon>
    </lineage>
</organism>
<evidence type="ECO:0000259" key="2">
    <source>
        <dbReference type="Pfam" id="PF13660"/>
    </source>
</evidence>
<sequence length="429" mass="46457">MSHIIRNFEELATIKEREDALAIAEAGYENVNTENAILRKMRIENEELVVEDRRYPLAGRRVFFVGIGKCAIVAGRTIEQLLGERLTAGVALDVSAMEGGLTKIETYIGTHPEPSDVNRRATERIVGFLSQCREDDLVLMLISGGGSALLCLHDAPMTCLDERTLFDELTSHGASIQELNTVRKHISKARGGGLAKAAYPAEVIGLIISDVPGDNFQYIASGPTTQDDSTVADARAVLAHYEIQPPAGVAFIETPKESKYFERVTNLLLVTGRDALDAMRAEAARLGYAATVVDEHFADAARDIGRSVAAKLHDAPSRSAFLYAGESTVTLGEEHGKGGRNQEMALATLDDVRVDEIILPFASDGHDNSDHAGAIADQVTREHAEQRNLSISEHLSAHTSYDFFTTTGDFLNTGHTGSNVSDLIIAIKT</sequence>
<dbReference type="InterPro" id="IPR037035">
    <property type="entry name" value="GK-like_C_sf"/>
</dbReference>
<name>A0A1F6CI30_9BACT</name>
<dbReference type="AlphaFoldDB" id="A0A1F6CI30"/>
<dbReference type="SUPFAM" id="SSF82544">
    <property type="entry name" value="GckA/TtuD-like"/>
    <property type="match status" value="1"/>
</dbReference>
<accession>A0A1F6CI30</accession>
<comment type="caution">
    <text evidence="3">The sequence shown here is derived from an EMBL/GenBank/DDBJ whole genome shotgun (WGS) entry which is preliminary data.</text>
</comment>
<dbReference type="Gene3D" id="3.40.50.10180">
    <property type="entry name" value="Glycerate kinase, MOFRL-like N-terminal domain"/>
    <property type="match status" value="1"/>
</dbReference>
<dbReference type="EMBL" id="MFKU01000006">
    <property type="protein sequence ID" value="OGG48903.1"/>
    <property type="molecule type" value="Genomic_DNA"/>
</dbReference>
<evidence type="ECO:0008006" key="5">
    <source>
        <dbReference type="Google" id="ProtNLM"/>
    </source>
</evidence>
<evidence type="ECO:0000259" key="1">
    <source>
        <dbReference type="Pfam" id="PF05161"/>
    </source>
</evidence>
<evidence type="ECO:0000313" key="3">
    <source>
        <dbReference type="EMBL" id="OGG48903.1"/>
    </source>
</evidence>
<feature type="domain" description="MOFRL" evidence="1">
    <location>
        <begin position="320"/>
        <end position="422"/>
    </location>
</feature>
<dbReference type="PANTHER" id="PTHR12227:SF0">
    <property type="entry name" value="GLYCERATE KINASE"/>
    <property type="match status" value="1"/>
</dbReference>
<dbReference type="GO" id="GO:0005737">
    <property type="term" value="C:cytoplasm"/>
    <property type="evidence" value="ECO:0007669"/>
    <property type="project" value="TreeGrafter"/>
</dbReference>
<dbReference type="InterPro" id="IPR025286">
    <property type="entry name" value="MOFRL_assoc_dom"/>
</dbReference>
<dbReference type="InterPro" id="IPR007835">
    <property type="entry name" value="MOFRL"/>
</dbReference>
<dbReference type="PANTHER" id="PTHR12227">
    <property type="entry name" value="GLYCERATE KINASE"/>
    <property type="match status" value="1"/>
</dbReference>
<dbReference type="Gene3D" id="3.40.1480.10">
    <property type="entry name" value="MOFRL domain"/>
    <property type="match status" value="1"/>
</dbReference>
<reference evidence="3 4" key="1">
    <citation type="journal article" date="2016" name="Nat. Commun.">
        <title>Thousands of microbial genomes shed light on interconnected biogeochemical processes in an aquifer system.</title>
        <authorList>
            <person name="Anantharaman K."/>
            <person name="Brown C.T."/>
            <person name="Hug L.A."/>
            <person name="Sharon I."/>
            <person name="Castelle C.J."/>
            <person name="Probst A.J."/>
            <person name="Thomas B.C."/>
            <person name="Singh A."/>
            <person name="Wilkins M.J."/>
            <person name="Karaoz U."/>
            <person name="Brodie E.L."/>
            <person name="Williams K.H."/>
            <person name="Hubbard S.S."/>
            <person name="Banfield J.F."/>
        </authorList>
    </citation>
    <scope>NUCLEOTIDE SEQUENCE [LARGE SCALE GENOMIC DNA]</scope>
</reference>
<gene>
    <name evidence="3" type="ORF">A2678_02430</name>
</gene>
<dbReference type="GO" id="GO:0008887">
    <property type="term" value="F:glycerate kinase activity"/>
    <property type="evidence" value="ECO:0007669"/>
    <property type="project" value="InterPro"/>
</dbReference>
<dbReference type="STRING" id="1798481.A2678_02430"/>